<evidence type="ECO:0000256" key="3">
    <source>
        <dbReference type="ARBA" id="ARBA00022679"/>
    </source>
</evidence>
<keyword evidence="1 9" id="KW-0004">4Fe-4S</keyword>
<dbReference type="CDD" id="cd01335">
    <property type="entry name" value="Radical_SAM"/>
    <property type="match status" value="1"/>
</dbReference>
<evidence type="ECO:0000256" key="7">
    <source>
        <dbReference type="ARBA" id="ARBA00023014"/>
    </source>
</evidence>
<dbReference type="HAMAP" id="MF_00206">
    <property type="entry name" value="Lipoyl_synth"/>
    <property type="match status" value="1"/>
</dbReference>
<evidence type="ECO:0000256" key="8">
    <source>
        <dbReference type="ARBA" id="ARBA00047326"/>
    </source>
</evidence>
<feature type="binding site" evidence="9">
    <location>
        <position position="58"/>
    </location>
    <ligand>
        <name>[4Fe-4S] cluster</name>
        <dbReference type="ChEBI" id="CHEBI:49883"/>
        <label>1</label>
    </ligand>
</feature>
<sequence>MVSKSEQTGSPTVERRLPDWFKVKAPGGESFLEIRKKIKGASLNTVCEEAACPNIGECWDRGTATFMILGDTCTRACSYCNVKTGWPGTTDPAEPIRVASTVKQMELSYAVITSVDRDDLPDYGSGIFSETISQVRRTTPDCKIEVLIPDFEGELESLERVVNAGPHVLNHNIETTRRVFKKVRPRGNYDLSLELLKRVKEINPFMPSKSGMMVGLGETKAEILETMQDLRDVGTDLLTIGQYLRPSKRHHPIIRFYRPEEFKELELAGLEMGFKHVASGPLVRSSYHADDQHNAAIDKILDSANTQTKS</sequence>
<dbReference type="SFLD" id="SFLDG01058">
    <property type="entry name" value="lipoyl_synthase_like"/>
    <property type="match status" value="1"/>
</dbReference>
<dbReference type="InterPro" id="IPR006638">
    <property type="entry name" value="Elp3/MiaA/NifB-like_rSAM"/>
</dbReference>
<dbReference type="PIRSF" id="PIRSF005963">
    <property type="entry name" value="Lipoyl_synth"/>
    <property type="match status" value="1"/>
</dbReference>
<dbReference type="InterPro" id="IPR013785">
    <property type="entry name" value="Aldolase_TIM"/>
</dbReference>
<comment type="similarity">
    <text evidence="9">Belongs to the radical SAM superfamily. Lipoyl synthase family.</text>
</comment>
<dbReference type="InterPro" id="IPR031691">
    <property type="entry name" value="LIAS_N"/>
</dbReference>
<feature type="binding site" evidence="9">
    <location>
        <position position="80"/>
    </location>
    <ligand>
        <name>[4Fe-4S] cluster</name>
        <dbReference type="ChEBI" id="CHEBI:49883"/>
        <label>2</label>
        <note>4Fe-4S-S-AdoMet</note>
    </ligand>
</feature>
<dbReference type="Proteomes" id="UP001219901">
    <property type="component" value="Chromosome"/>
</dbReference>
<evidence type="ECO:0000256" key="5">
    <source>
        <dbReference type="ARBA" id="ARBA00022723"/>
    </source>
</evidence>
<dbReference type="SMART" id="SM00729">
    <property type="entry name" value="Elp3"/>
    <property type="match status" value="1"/>
</dbReference>
<feature type="binding site" evidence="9">
    <location>
        <position position="52"/>
    </location>
    <ligand>
        <name>[4Fe-4S] cluster</name>
        <dbReference type="ChEBI" id="CHEBI:49883"/>
        <label>1</label>
    </ligand>
</feature>
<organism evidence="12 13">
    <name type="scientific">Candidatus Lucifugimonas marina</name>
    <dbReference type="NCBI Taxonomy" id="3038979"/>
    <lineage>
        <taxon>Bacteria</taxon>
        <taxon>Bacillati</taxon>
        <taxon>Chloroflexota</taxon>
        <taxon>Dehalococcoidia</taxon>
        <taxon>SAR202 cluster</taxon>
        <taxon>Candidatus Lucifugimonadales</taxon>
        <taxon>Candidatus Lucifugimonadaceae</taxon>
        <taxon>Candidatus Lucifugimonas</taxon>
    </lineage>
</organism>
<proteinExistence type="inferred from homology"/>
<dbReference type="NCBIfam" id="NF009544">
    <property type="entry name" value="PRK12928.1"/>
    <property type="match status" value="1"/>
</dbReference>
<reference evidence="12" key="2">
    <citation type="journal article" date="2023" name="Nat. Commun.">
        <title>Cultivation of marine bacteria of the SAR202 clade.</title>
        <authorList>
            <person name="Lim Y."/>
            <person name="Seo J.H."/>
            <person name="Giovannoni S.J."/>
            <person name="Kang I."/>
            <person name="Cho J.C."/>
        </authorList>
    </citation>
    <scope>NUCLEOTIDE SEQUENCE</scope>
    <source>
        <strain evidence="12">JH1073</strain>
    </source>
</reference>
<dbReference type="InterPro" id="IPR003698">
    <property type="entry name" value="Lipoyl_synth"/>
</dbReference>
<evidence type="ECO:0000256" key="1">
    <source>
        <dbReference type="ARBA" id="ARBA00022485"/>
    </source>
</evidence>
<dbReference type="GO" id="GO:0016992">
    <property type="term" value="F:lipoate synthase activity"/>
    <property type="evidence" value="ECO:0007669"/>
    <property type="project" value="UniProtKB-UniRule"/>
</dbReference>
<gene>
    <name evidence="9 12" type="primary">lipA</name>
    <name evidence="11" type="ORF">GKO46_13405</name>
    <name evidence="12" type="ORF">GKO48_12545</name>
</gene>
<evidence type="ECO:0000256" key="2">
    <source>
        <dbReference type="ARBA" id="ARBA00022490"/>
    </source>
</evidence>
<keyword evidence="2 9" id="KW-0963">Cytoplasm</keyword>
<keyword evidence="4 9" id="KW-0949">S-adenosyl-L-methionine</keyword>
<dbReference type="EMBL" id="CP046147">
    <property type="protein sequence ID" value="WFG40399.1"/>
    <property type="molecule type" value="Genomic_DNA"/>
</dbReference>
<feature type="binding site" evidence="9">
    <location>
        <position position="47"/>
    </location>
    <ligand>
        <name>[4Fe-4S] cluster</name>
        <dbReference type="ChEBI" id="CHEBI:49883"/>
        <label>1</label>
    </ligand>
</feature>
<evidence type="ECO:0000313" key="11">
    <source>
        <dbReference type="EMBL" id="MDG0868058.1"/>
    </source>
</evidence>
<dbReference type="Pfam" id="PF04055">
    <property type="entry name" value="Radical_SAM"/>
    <property type="match status" value="1"/>
</dbReference>
<dbReference type="InterPro" id="IPR007197">
    <property type="entry name" value="rSAM"/>
</dbReference>
<dbReference type="GO" id="GO:0009249">
    <property type="term" value="P:protein lipoylation"/>
    <property type="evidence" value="ECO:0007669"/>
    <property type="project" value="UniProtKB-UniRule"/>
</dbReference>
<keyword evidence="13" id="KW-1185">Reference proteome</keyword>
<dbReference type="SFLD" id="SFLDF00271">
    <property type="entry name" value="lipoyl_synthase"/>
    <property type="match status" value="1"/>
</dbReference>
<reference evidence="13 14" key="1">
    <citation type="submission" date="2019-11" db="EMBL/GenBank/DDBJ databases">
        <authorList>
            <person name="Cho J.-C."/>
        </authorList>
    </citation>
    <scope>NUCLEOTIDE SEQUENCE [LARGE SCALE GENOMIC DNA]</scope>
    <source>
        <strain evidence="12 13">JH1073</strain>
        <strain evidence="11 14">JH702</strain>
    </source>
</reference>
<dbReference type="Pfam" id="PF16881">
    <property type="entry name" value="LIAS_N"/>
    <property type="match status" value="1"/>
</dbReference>
<dbReference type="FunFam" id="3.20.20.70:FF:000040">
    <property type="entry name" value="Lipoyl synthase"/>
    <property type="match status" value="1"/>
</dbReference>
<feature type="binding site" evidence="9">
    <location>
        <position position="73"/>
    </location>
    <ligand>
        <name>[4Fe-4S] cluster</name>
        <dbReference type="ChEBI" id="CHEBI:49883"/>
        <label>2</label>
        <note>4Fe-4S-S-AdoMet</note>
    </ligand>
</feature>
<evidence type="ECO:0000313" key="12">
    <source>
        <dbReference type="EMBL" id="WFG40399.1"/>
    </source>
</evidence>
<feature type="binding site" evidence="9">
    <location>
        <position position="77"/>
    </location>
    <ligand>
        <name>[4Fe-4S] cluster</name>
        <dbReference type="ChEBI" id="CHEBI:49883"/>
        <label>2</label>
        <note>4Fe-4S-S-AdoMet</note>
    </ligand>
</feature>
<keyword evidence="6 9" id="KW-0408">Iron</keyword>
<dbReference type="Gene3D" id="3.20.20.70">
    <property type="entry name" value="Aldolase class I"/>
    <property type="match status" value="1"/>
</dbReference>
<reference evidence="13" key="3">
    <citation type="submission" date="2023-06" db="EMBL/GenBank/DDBJ databases">
        <title>Pangenomics reveal diversification of enzyme families and niche specialization in globally abundant SAR202 bacteria.</title>
        <authorList>
            <person name="Saw J.H.W."/>
        </authorList>
    </citation>
    <scope>NUCLEOTIDE SEQUENCE [LARGE SCALE GENOMIC DNA]</scope>
    <source>
        <strain evidence="13">JH1073</strain>
    </source>
</reference>
<dbReference type="GO" id="GO:0051539">
    <property type="term" value="F:4 iron, 4 sulfur cluster binding"/>
    <property type="evidence" value="ECO:0007669"/>
    <property type="project" value="UniProtKB-UniRule"/>
</dbReference>
<dbReference type="NCBIfam" id="NF004019">
    <property type="entry name" value="PRK05481.1"/>
    <property type="match status" value="1"/>
</dbReference>
<dbReference type="AlphaFoldDB" id="A0AAJ6CVQ1"/>
<evidence type="ECO:0000259" key="10">
    <source>
        <dbReference type="PROSITE" id="PS51918"/>
    </source>
</evidence>
<comment type="catalytic activity">
    <reaction evidence="8 9">
        <text>[[Fe-S] cluster scaffold protein carrying a second [4Fe-4S](2+) cluster] + N(6)-octanoyl-L-lysyl-[protein] + 2 oxidized [2Fe-2S]-[ferredoxin] + 2 S-adenosyl-L-methionine + 4 H(+) = [[Fe-S] cluster scaffold protein] + N(6)-[(R)-dihydrolipoyl]-L-lysyl-[protein] + 4 Fe(3+) + 2 hydrogen sulfide + 2 5'-deoxyadenosine + 2 L-methionine + 2 reduced [2Fe-2S]-[ferredoxin]</text>
        <dbReference type="Rhea" id="RHEA:16585"/>
        <dbReference type="Rhea" id="RHEA-COMP:9928"/>
        <dbReference type="Rhea" id="RHEA-COMP:10000"/>
        <dbReference type="Rhea" id="RHEA-COMP:10001"/>
        <dbReference type="Rhea" id="RHEA-COMP:10475"/>
        <dbReference type="Rhea" id="RHEA-COMP:14568"/>
        <dbReference type="Rhea" id="RHEA-COMP:14569"/>
        <dbReference type="ChEBI" id="CHEBI:15378"/>
        <dbReference type="ChEBI" id="CHEBI:17319"/>
        <dbReference type="ChEBI" id="CHEBI:29034"/>
        <dbReference type="ChEBI" id="CHEBI:29919"/>
        <dbReference type="ChEBI" id="CHEBI:33722"/>
        <dbReference type="ChEBI" id="CHEBI:33737"/>
        <dbReference type="ChEBI" id="CHEBI:33738"/>
        <dbReference type="ChEBI" id="CHEBI:57844"/>
        <dbReference type="ChEBI" id="CHEBI:59789"/>
        <dbReference type="ChEBI" id="CHEBI:78809"/>
        <dbReference type="ChEBI" id="CHEBI:83100"/>
        <dbReference type="EC" id="2.8.1.8"/>
    </reaction>
</comment>
<dbReference type="NCBIfam" id="TIGR00510">
    <property type="entry name" value="lipA"/>
    <property type="match status" value="1"/>
</dbReference>
<feature type="domain" description="Radical SAM core" evidence="10">
    <location>
        <begin position="59"/>
        <end position="275"/>
    </location>
</feature>
<dbReference type="PROSITE" id="PS51918">
    <property type="entry name" value="RADICAL_SAM"/>
    <property type="match status" value="1"/>
</dbReference>
<keyword evidence="3 9" id="KW-0808">Transferase</keyword>
<dbReference type="PANTHER" id="PTHR10949">
    <property type="entry name" value="LIPOYL SYNTHASE"/>
    <property type="match status" value="1"/>
</dbReference>
<dbReference type="InterPro" id="IPR058240">
    <property type="entry name" value="rSAM_sf"/>
</dbReference>
<protein>
    <recommendedName>
        <fullName evidence="9">Lipoyl synthase</fullName>
        <ecNumber evidence="9">2.8.1.8</ecNumber>
    </recommendedName>
    <alternativeName>
        <fullName evidence="9">Lip-syn</fullName>
        <shortName evidence="9">LS</shortName>
    </alternativeName>
    <alternativeName>
        <fullName evidence="9">Lipoate synthase</fullName>
    </alternativeName>
    <alternativeName>
        <fullName evidence="9">Lipoic acid synthase</fullName>
    </alternativeName>
    <alternativeName>
        <fullName evidence="9">Sulfur insertion protein LipA</fullName>
    </alternativeName>
</protein>
<comment type="cofactor">
    <cofactor evidence="9">
        <name>[4Fe-4S] cluster</name>
        <dbReference type="ChEBI" id="CHEBI:49883"/>
    </cofactor>
    <text evidence="9">Binds 2 [4Fe-4S] clusters per subunit. One cluster is coordinated with 3 cysteines and an exchangeable S-adenosyl-L-methionine.</text>
</comment>
<dbReference type="EC" id="2.8.1.8" evidence="9"/>
<comment type="function">
    <text evidence="9">Catalyzes the radical-mediated insertion of two sulfur atoms into the C-6 and C-8 positions of the octanoyl moiety bound to the lipoyl domains of lipoate-dependent enzymes, thereby converting the octanoylated domains into lipoylated derivatives.</text>
</comment>
<dbReference type="RefSeq" id="WP_342827029.1">
    <property type="nucleotide sequence ID" value="NZ_CP046146.1"/>
</dbReference>
<evidence type="ECO:0000313" key="13">
    <source>
        <dbReference type="Proteomes" id="UP001219901"/>
    </source>
</evidence>
<keyword evidence="7 9" id="KW-0411">Iron-sulfur</keyword>
<dbReference type="Proteomes" id="UP001321249">
    <property type="component" value="Unassembled WGS sequence"/>
</dbReference>
<dbReference type="GO" id="GO:0005737">
    <property type="term" value="C:cytoplasm"/>
    <property type="evidence" value="ECO:0007669"/>
    <property type="project" value="UniProtKB-SubCell"/>
</dbReference>
<name>A0AAJ6CVQ1_9CHLR</name>
<dbReference type="SFLD" id="SFLDS00029">
    <property type="entry name" value="Radical_SAM"/>
    <property type="match status" value="1"/>
</dbReference>
<evidence type="ECO:0000256" key="4">
    <source>
        <dbReference type="ARBA" id="ARBA00022691"/>
    </source>
</evidence>
<accession>A0AAJ6CVQ1</accession>
<comment type="subcellular location">
    <subcellularLocation>
        <location evidence="9">Cytoplasm</location>
    </subcellularLocation>
</comment>
<evidence type="ECO:0000313" key="14">
    <source>
        <dbReference type="Proteomes" id="UP001321249"/>
    </source>
</evidence>
<feature type="binding site" evidence="9">
    <location>
        <position position="286"/>
    </location>
    <ligand>
        <name>[4Fe-4S] cluster</name>
        <dbReference type="ChEBI" id="CHEBI:49883"/>
        <label>1</label>
    </ligand>
</feature>
<dbReference type="GO" id="GO:0046872">
    <property type="term" value="F:metal ion binding"/>
    <property type="evidence" value="ECO:0007669"/>
    <property type="project" value="UniProtKB-KW"/>
</dbReference>
<evidence type="ECO:0000256" key="6">
    <source>
        <dbReference type="ARBA" id="ARBA00023004"/>
    </source>
</evidence>
<dbReference type="EMBL" id="WMBE01000006">
    <property type="protein sequence ID" value="MDG0868058.1"/>
    <property type="molecule type" value="Genomic_DNA"/>
</dbReference>
<evidence type="ECO:0000256" key="9">
    <source>
        <dbReference type="HAMAP-Rule" id="MF_00206"/>
    </source>
</evidence>
<dbReference type="SUPFAM" id="SSF102114">
    <property type="entry name" value="Radical SAM enzymes"/>
    <property type="match status" value="1"/>
</dbReference>
<dbReference type="PANTHER" id="PTHR10949:SF0">
    <property type="entry name" value="LIPOYL SYNTHASE, MITOCHONDRIAL"/>
    <property type="match status" value="1"/>
</dbReference>
<comment type="pathway">
    <text evidence="9">Protein modification; protein lipoylation via endogenous pathway; protein N(6)-(lipoyl)lysine from octanoyl-[acyl-carrier-protein]: step 2/2.</text>
</comment>
<keyword evidence="5 9" id="KW-0479">Metal-binding</keyword>